<feature type="non-terminal residue" evidence="1">
    <location>
        <position position="117"/>
    </location>
</feature>
<dbReference type="HOGENOM" id="CLU_2087847_0_0_1"/>
<reference evidence="1" key="1">
    <citation type="journal article" date="2011" name="Proc. Natl. Acad. Sci. U.S.A.">
        <title>The genome of the fire ant Solenopsis invicta.</title>
        <authorList>
            <person name="Wurm Y."/>
            <person name="Wang J."/>
            <person name="Riba-Grognuz O."/>
            <person name="Corona M."/>
            <person name="Nygaard S."/>
            <person name="Hunt B.G."/>
            <person name="Ingram K.K."/>
            <person name="Falquet L."/>
            <person name="Nipitwattanaphon M."/>
            <person name="Gotzek D."/>
            <person name="Dijkstra M.B."/>
            <person name="Oettler J."/>
            <person name="Comtesse F."/>
            <person name="Shih C.J."/>
            <person name="Wu W.J."/>
            <person name="Yang C.C."/>
            <person name="Thomas J."/>
            <person name="Beaudoing E."/>
            <person name="Pradervand S."/>
            <person name="Flegel V."/>
            <person name="Cook E.D."/>
            <person name="Fabbretti R."/>
            <person name="Stockinger H."/>
            <person name="Long L."/>
            <person name="Farmerie W.G."/>
            <person name="Oakey J."/>
            <person name="Boomsma J.J."/>
            <person name="Pamilo P."/>
            <person name="Yi S.V."/>
            <person name="Heinze J."/>
            <person name="Goodisman M.A."/>
            <person name="Farinelli L."/>
            <person name="Harshman K."/>
            <person name="Hulo N."/>
            <person name="Cerutti L."/>
            <person name="Xenarios I."/>
            <person name="Shoemaker D."/>
            <person name="Keller L."/>
        </authorList>
    </citation>
    <scope>NUCLEOTIDE SEQUENCE [LARGE SCALE GENOMIC DNA]</scope>
</reference>
<gene>
    <name evidence="1" type="ORF">SINV_07966</name>
</gene>
<name>E9JAC3_SOLIN</name>
<sequence>MTISQQDEKIFKERCRNFLYLLYLQLKQHTCYKISFFSINTILKHQKPSITFLCQEFIKDKFQITCIETQHEKNVNNTVKFWHKILNFRNATGENPLNDLANLVPTFLVLPFSSAEV</sequence>
<dbReference type="EMBL" id="GL770145">
    <property type="protein sequence ID" value="EFZ10230.1"/>
    <property type="molecule type" value="Genomic_DNA"/>
</dbReference>
<organism>
    <name type="scientific">Solenopsis invicta</name>
    <name type="common">Red imported fire ant</name>
    <name type="synonym">Solenopsis wagneri</name>
    <dbReference type="NCBI Taxonomy" id="13686"/>
    <lineage>
        <taxon>Eukaryota</taxon>
        <taxon>Metazoa</taxon>
        <taxon>Ecdysozoa</taxon>
        <taxon>Arthropoda</taxon>
        <taxon>Hexapoda</taxon>
        <taxon>Insecta</taxon>
        <taxon>Pterygota</taxon>
        <taxon>Neoptera</taxon>
        <taxon>Endopterygota</taxon>
        <taxon>Hymenoptera</taxon>
        <taxon>Apocrita</taxon>
        <taxon>Aculeata</taxon>
        <taxon>Formicoidea</taxon>
        <taxon>Formicidae</taxon>
        <taxon>Myrmicinae</taxon>
        <taxon>Solenopsis</taxon>
    </lineage>
</organism>
<proteinExistence type="predicted"/>
<accession>E9JAC3</accession>
<evidence type="ECO:0000313" key="1">
    <source>
        <dbReference type="EMBL" id="EFZ10230.1"/>
    </source>
</evidence>
<dbReference type="AlphaFoldDB" id="E9JAC3"/>
<protein>
    <submittedName>
        <fullName evidence="1">Uncharacterized protein</fullName>
    </submittedName>
</protein>